<evidence type="ECO:0000256" key="2">
    <source>
        <dbReference type="SAM" id="SignalP"/>
    </source>
</evidence>
<organism evidence="3 4">
    <name type="scientific">Morella rubra</name>
    <name type="common">Chinese bayberry</name>
    <dbReference type="NCBI Taxonomy" id="262757"/>
    <lineage>
        <taxon>Eukaryota</taxon>
        <taxon>Viridiplantae</taxon>
        <taxon>Streptophyta</taxon>
        <taxon>Embryophyta</taxon>
        <taxon>Tracheophyta</taxon>
        <taxon>Spermatophyta</taxon>
        <taxon>Magnoliopsida</taxon>
        <taxon>eudicotyledons</taxon>
        <taxon>Gunneridae</taxon>
        <taxon>Pentapetalae</taxon>
        <taxon>rosids</taxon>
        <taxon>fabids</taxon>
        <taxon>Fagales</taxon>
        <taxon>Myricaceae</taxon>
        <taxon>Morella</taxon>
    </lineage>
</organism>
<protein>
    <submittedName>
        <fullName evidence="3">Protein XRI1</fullName>
    </submittedName>
</protein>
<dbReference type="InterPro" id="IPR039933">
    <property type="entry name" value="XRI1"/>
</dbReference>
<reference evidence="3 4" key="1">
    <citation type="journal article" date="2019" name="Plant Biotechnol. J.">
        <title>The red bayberry genome and genetic basis of sex determination.</title>
        <authorList>
            <person name="Jia H.M."/>
            <person name="Jia H.J."/>
            <person name="Cai Q.L."/>
            <person name="Wang Y."/>
            <person name="Zhao H.B."/>
            <person name="Yang W.F."/>
            <person name="Wang G.Y."/>
            <person name="Li Y.H."/>
            <person name="Zhan D.L."/>
            <person name="Shen Y.T."/>
            <person name="Niu Q.F."/>
            <person name="Chang L."/>
            <person name="Qiu J."/>
            <person name="Zhao L."/>
            <person name="Xie H.B."/>
            <person name="Fu W.Y."/>
            <person name="Jin J."/>
            <person name="Li X.W."/>
            <person name="Jiao Y."/>
            <person name="Zhou C.C."/>
            <person name="Tu T."/>
            <person name="Chai C.Y."/>
            <person name="Gao J.L."/>
            <person name="Fan L.J."/>
            <person name="van de Weg E."/>
            <person name="Wang J.Y."/>
            <person name="Gao Z.S."/>
        </authorList>
    </citation>
    <scope>NUCLEOTIDE SEQUENCE [LARGE SCALE GENOMIC DNA]</scope>
    <source>
        <tissue evidence="3">Leaves</tissue>
    </source>
</reference>
<dbReference type="GO" id="GO:0007143">
    <property type="term" value="P:female meiotic nuclear division"/>
    <property type="evidence" value="ECO:0007669"/>
    <property type="project" value="InterPro"/>
</dbReference>
<comment type="caution">
    <text evidence="3">The sequence shown here is derived from an EMBL/GenBank/DDBJ whole genome shotgun (WGS) entry which is preliminary data.</text>
</comment>
<dbReference type="OrthoDB" id="1913204at2759"/>
<evidence type="ECO:0000313" key="3">
    <source>
        <dbReference type="EMBL" id="KAB1210177.1"/>
    </source>
</evidence>
<evidence type="ECO:0000256" key="1">
    <source>
        <dbReference type="SAM" id="Phobius"/>
    </source>
</evidence>
<keyword evidence="1" id="KW-1133">Transmembrane helix</keyword>
<evidence type="ECO:0000313" key="4">
    <source>
        <dbReference type="Proteomes" id="UP000516437"/>
    </source>
</evidence>
<keyword evidence="1" id="KW-0812">Transmembrane</keyword>
<accession>A0A6A1VEC9</accession>
<dbReference type="Proteomes" id="UP000516437">
    <property type="component" value="Chromosome 6"/>
</dbReference>
<proteinExistence type="predicted"/>
<name>A0A6A1VEC9_9ROSI</name>
<dbReference type="AlphaFoldDB" id="A0A6A1VEC9"/>
<keyword evidence="4" id="KW-1185">Reference proteome</keyword>
<feature type="transmembrane region" description="Helical" evidence="1">
    <location>
        <begin position="92"/>
        <end position="110"/>
    </location>
</feature>
<dbReference type="PANTHER" id="PTHR33385">
    <property type="entry name" value="PROTEIN XRI1"/>
    <property type="match status" value="1"/>
</dbReference>
<dbReference type="PANTHER" id="PTHR33385:SF4">
    <property type="entry name" value="PROTEIN XRI1"/>
    <property type="match status" value="1"/>
</dbReference>
<keyword evidence="1" id="KW-0472">Membrane</keyword>
<keyword evidence="2" id="KW-0732">Signal</keyword>
<dbReference type="EMBL" id="RXIC02000024">
    <property type="protein sequence ID" value="KAB1210177.1"/>
    <property type="molecule type" value="Genomic_DNA"/>
</dbReference>
<sequence>MHYGFLLDWHCHWLSILWPSFALLSSSNVSCDIALFSVLRYIGVVSHGIGTGRTMVSRRIPIATYLSASGMECLRTKKIFPTCLTKQPLSRLAGIWLTMLVIVGIVASLFHNMKVWLPGNVSKQPEECRETSSQVKRRRMLQFNSQPVTPHSIDERSSAFLKSNERADSLEEFFPESSYWDSGALVQHILGNAPVITNESLDQPSEDWLAECFNETEMNINADDVNFSGASDIQFDISGRKSFIRAPSKLAGSVAYPFAFIKPSGAHGDVTLKEINQRILTPPPSKLKQAIEDPVVSYPTSAFSGKHCVGEDALRLKTGDRTGCLKAAPGSLTLLFWQWQQV</sequence>
<gene>
    <name evidence="3" type="ORF">CJ030_MR6G024605</name>
</gene>
<feature type="signal peptide" evidence="2">
    <location>
        <begin position="1"/>
        <end position="22"/>
    </location>
</feature>
<dbReference type="GO" id="GO:0007140">
    <property type="term" value="P:male meiotic nuclear division"/>
    <property type="evidence" value="ECO:0007669"/>
    <property type="project" value="InterPro"/>
</dbReference>
<feature type="chain" id="PRO_5025343011" evidence="2">
    <location>
        <begin position="23"/>
        <end position="342"/>
    </location>
</feature>